<dbReference type="PROSITE" id="PS51005">
    <property type="entry name" value="NAC"/>
    <property type="match status" value="1"/>
</dbReference>
<evidence type="ECO:0000259" key="5">
    <source>
        <dbReference type="PROSITE" id="PS51005"/>
    </source>
</evidence>
<keyword evidence="2" id="KW-0238">DNA-binding</keyword>
<dbReference type="GO" id="GO:0006355">
    <property type="term" value="P:regulation of DNA-templated transcription"/>
    <property type="evidence" value="ECO:0007669"/>
    <property type="project" value="InterPro"/>
</dbReference>
<evidence type="ECO:0000256" key="2">
    <source>
        <dbReference type="ARBA" id="ARBA00023125"/>
    </source>
</evidence>
<accession>A0A843UDE3</accession>
<dbReference type="Pfam" id="PF02365">
    <property type="entry name" value="NAM"/>
    <property type="match status" value="1"/>
</dbReference>
<dbReference type="InterPro" id="IPR036093">
    <property type="entry name" value="NAC_dom_sf"/>
</dbReference>
<evidence type="ECO:0000256" key="1">
    <source>
        <dbReference type="ARBA" id="ARBA00023015"/>
    </source>
</evidence>
<dbReference type="Proteomes" id="UP000652761">
    <property type="component" value="Unassembled WGS sequence"/>
</dbReference>
<dbReference type="InterPro" id="IPR003441">
    <property type="entry name" value="NAC-dom"/>
</dbReference>
<dbReference type="AlphaFoldDB" id="A0A843UDE3"/>
<keyword evidence="7" id="KW-1185">Reference proteome</keyword>
<sequence length="150" mass="17129">MTPLLFCQQQKVLYEEEGVEEGVTCRIGSGPQNEWYLFSHKKYPTGTRTNRATNAGFLKATGRDKVIHHSNSKSVGTRKTLVFYTGQAPHGQKTNWIMHVSTVSTKMSARQRYKLTVINLESAWYFSTVRMIITWSFAKQVERSLACSMN</sequence>
<proteinExistence type="predicted"/>
<keyword evidence="3" id="KW-0804">Transcription</keyword>
<dbReference type="PANTHER" id="PTHR31744:SF212">
    <property type="entry name" value="PROTEIN SOMBRERO-LIKE ISOFORM X2"/>
    <property type="match status" value="1"/>
</dbReference>
<dbReference type="GO" id="GO:0003677">
    <property type="term" value="F:DNA binding"/>
    <property type="evidence" value="ECO:0007669"/>
    <property type="project" value="UniProtKB-KW"/>
</dbReference>
<feature type="domain" description="NAC" evidence="5">
    <location>
        <begin position="1"/>
        <end position="121"/>
    </location>
</feature>
<dbReference type="EMBL" id="NMUH01000717">
    <property type="protein sequence ID" value="MQL83762.1"/>
    <property type="molecule type" value="Genomic_DNA"/>
</dbReference>
<comment type="caution">
    <text evidence="6">The sequence shown here is derived from an EMBL/GenBank/DDBJ whole genome shotgun (WGS) entry which is preliminary data.</text>
</comment>
<evidence type="ECO:0000256" key="4">
    <source>
        <dbReference type="ARBA" id="ARBA00023242"/>
    </source>
</evidence>
<dbReference type="SUPFAM" id="SSF101941">
    <property type="entry name" value="NAC domain"/>
    <property type="match status" value="1"/>
</dbReference>
<keyword evidence="4" id="KW-0539">Nucleus</keyword>
<organism evidence="6 7">
    <name type="scientific">Colocasia esculenta</name>
    <name type="common">Wild taro</name>
    <name type="synonym">Arum esculentum</name>
    <dbReference type="NCBI Taxonomy" id="4460"/>
    <lineage>
        <taxon>Eukaryota</taxon>
        <taxon>Viridiplantae</taxon>
        <taxon>Streptophyta</taxon>
        <taxon>Embryophyta</taxon>
        <taxon>Tracheophyta</taxon>
        <taxon>Spermatophyta</taxon>
        <taxon>Magnoliopsida</taxon>
        <taxon>Liliopsida</taxon>
        <taxon>Araceae</taxon>
        <taxon>Aroideae</taxon>
        <taxon>Colocasieae</taxon>
        <taxon>Colocasia</taxon>
    </lineage>
</organism>
<keyword evidence="1" id="KW-0805">Transcription regulation</keyword>
<gene>
    <name evidence="6" type="ORF">Taro_016274</name>
</gene>
<evidence type="ECO:0000313" key="7">
    <source>
        <dbReference type="Proteomes" id="UP000652761"/>
    </source>
</evidence>
<dbReference type="OrthoDB" id="1922833at2759"/>
<protein>
    <recommendedName>
        <fullName evidence="5">NAC domain-containing protein</fullName>
    </recommendedName>
</protein>
<dbReference type="Gene3D" id="2.170.150.80">
    <property type="entry name" value="NAC domain"/>
    <property type="match status" value="1"/>
</dbReference>
<reference evidence="6" key="1">
    <citation type="submission" date="2017-07" db="EMBL/GenBank/DDBJ databases">
        <title>Taro Niue Genome Assembly and Annotation.</title>
        <authorList>
            <person name="Atibalentja N."/>
            <person name="Keating K."/>
            <person name="Fields C.J."/>
        </authorList>
    </citation>
    <scope>NUCLEOTIDE SEQUENCE</scope>
    <source>
        <strain evidence="6">Niue_2</strain>
        <tissue evidence="6">Leaf</tissue>
    </source>
</reference>
<evidence type="ECO:0000313" key="6">
    <source>
        <dbReference type="EMBL" id="MQL83762.1"/>
    </source>
</evidence>
<evidence type="ECO:0000256" key="3">
    <source>
        <dbReference type="ARBA" id="ARBA00023163"/>
    </source>
</evidence>
<name>A0A843UDE3_COLES</name>
<dbReference type="PANTHER" id="PTHR31744">
    <property type="entry name" value="PROTEIN CUP-SHAPED COTYLEDON 2-RELATED"/>
    <property type="match status" value="1"/>
</dbReference>